<evidence type="ECO:0000256" key="6">
    <source>
        <dbReference type="ARBA" id="ARBA00023069"/>
    </source>
</evidence>
<name>A0A7M7H9P8_NASVI</name>
<keyword evidence="4" id="KW-0963">Cytoplasm</keyword>
<dbReference type="GO" id="GO:0005930">
    <property type="term" value="C:axoneme"/>
    <property type="evidence" value="ECO:0007669"/>
    <property type="project" value="UniProtKB-SubCell"/>
</dbReference>
<dbReference type="KEGG" id="nvi:100118456"/>
<keyword evidence="8" id="KW-0966">Cell projection</keyword>
<evidence type="ECO:0000313" key="11">
    <source>
        <dbReference type="EnsemblMetazoa" id="XP_008205926"/>
    </source>
</evidence>
<evidence type="ECO:0000256" key="4">
    <source>
        <dbReference type="ARBA" id="ARBA00022490"/>
    </source>
</evidence>
<comment type="subcellular location">
    <subcellularLocation>
        <location evidence="1">Cytoplasm</location>
        <location evidence="1">Cytoskeleton</location>
        <location evidence="1">Cilium axoneme</location>
    </subcellularLocation>
</comment>
<evidence type="ECO:0000256" key="8">
    <source>
        <dbReference type="ARBA" id="ARBA00023273"/>
    </source>
</evidence>
<evidence type="ECO:0000256" key="9">
    <source>
        <dbReference type="ARBA" id="ARBA00045321"/>
    </source>
</evidence>
<evidence type="ECO:0000256" key="5">
    <source>
        <dbReference type="ARBA" id="ARBA00022794"/>
    </source>
</evidence>
<evidence type="ECO:0000256" key="1">
    <source>
        <dbReference type="ARBA" id="ARBA00004430"/>
    </source>
</evidence>
<dbReference type="EnsemblMetazoa" id="XM_008207704">
    <property type="protein sequence ID" value="XP_008205926"/>
    <property type="gene ID" value="LOC100118456"/>
</dbReference>
<evidence type="ECO:0000256" key="2">
    <source>
        <dbReference type="ARBA" id="ARBA00010500"/>
    </source>
</evidence>
<keyword evidence="12" id="KW-1185">Reference proteome</keyword>
<accession>A0A7M7H9P8</accession>
<keyword evidence="6" id="KW-0969">Cilium</keyword>
<gene>
    <name evidence="11" type="primary">100118456</name>
</gene>
<comment type="function">
    <text evidence="9">Essential for sperm motility and is involved in the regulation of the beating frequency of motile cilia on the epithelial cells of the respiratory tract. Required for the establishment of radial spokes in sperm flagella.</text>
</comment>
<dbReference type="GO" id="GO:0036064">
    <property type="term" value="C:ciliary basal body"/>
    <property type="evidence" value="ECO:0007669"/>
    <property type="project" value="TreeGrafter"/>
</dbReference>
<evidence type="ECO:0000256" key="7">
    <source>
        <dbReference type="ARBA" id="ARBA00023212"/>
    </source>
</evidence>
<evidence type="ECO:0000256" key="10">
    <source>
        <dbReference type="SAM" id="Coils"/>
    </source>
</evidence>
<reference evidence="11" key="1">
    <citation type="submission" date="2021-01" db="UniProtKB">
        <authorList>
            <consortium name="EnsemblMetazoa"/>
        </authorList>
    </citation>
    <scope>IDENTIFICATION</scope>
</reference>
<protein>
    <recommendedName>
        <fullName evidence="3">Cilia- and flagella-associated protein 206</fullName>
    </recommendedName>
</protein>
<sequence>MLSAASALTFKPKAPPYSPSGSLPVENMDTSFADLIQEITRECKNRCIEASSDFVAFLVSLVSLSSTYRADDGEDETSNETKILASVIEKLLDQSGPSLATLKLQFHFAKHYRDRESIIKKHRTKLASKTSPLVKEICEVNKLENAREIERLYQKMLVVITLLSGLGNPTIPTILREVAIALQSVLQPSELPRYVTLSKREKEEQLTELVFIVAGIRLFNRDCQRGGEGIDDLPSILQAGMNRTRLSIIQLLELLMEKVYKFTAGVEAAIQSHFYNDCEDGPEFKDILWSIEMLVATRQQEIYVRKLLSDLEICEEEIRSLINRLQNRLIQLHETVKYRTAIPTTQVYPQFIEIAEIWLKLQDEVIVLSYINDMLWQLQSLFPKSLSPHHQSVLERMLQEVEVLTDAERLEQTMGKLIVECGECSLAYPSNDTNFDKINLQFLGFCAWSFVVGKGALIPGNPNIGVAEWAGKCFAFSSVDAARQFGKCPDRFLYAALDIVRERQEYIHLFQLYNDIQIMNRQERLSGEYMPLKIRQDQEVQTEMHVFPTFVDKNYASSLWLHRQRALHLASICQCVTKSTQTSKSHFRTGICLQTSMPKEKEVQTRKDGSTNTKKMKKYIFGLRGRDNNVELIDCAYNK</sequence>
<keyword evidence="10" id="KW-0175">Coiled coil</keyword>
<dbReference type="GO" id="GO:0030030">
    <property type="term" value="P:cell projection organization"/>
    <property type="evidence" value="ECO:0007669"/>
    <property type="project" value="UniProtKB-KW"/>
</dbReference>
<evidence type="ECO:0000313" key="12">
    <source>
        <dbReference type="Proteomes" id="UP000002358"/>
    </source>
</evidence>
<dbReference type="AlphaFoldDB" id="A0A7M7H9P8"/>
<comment type="similarity">
    <text evidence="2">Belongs to the CFAP206 family.</text>
</comment>
<dbReference type="InterPro" id="IPR021897">
    <property type="entry name" value="FAP206"/>
</dbReference>
<dbReference type="PANTHER" id="PTHR21442">
    <property type="entry name" value="CILIA- AND FLAGELLA-ASSOCIATED PROTEIN 206"/>
    <property type="match status" value="1"/>
</dbReference>
<keyword evidence="5" id="KW-0970">Cilium biogenesis/degradation</keyword>
<organism evidence="11 12">
    <name type="scientific">Nasonia vitripennis</name>
    <name type="common">Parasitic wasp</name>
    <dbReference type="NCBI Taxonomy" id="7425"/>
    <lineage>
        <taxon>Eukaryota</taxon>
        <taxon>Metazoa</taxon>
        <taxon>Ecdysozoa</taxon>
        <taxon>Arthropoda</taxon>
        <taxon>Hexapoda</taxon>
        <taxon>Insecta</taxon>
        <taxon>Pterygota</taxon>
        <taxon>Neoptera</taxon>
        <taxon>Endopterygota</taxon>
        <taxon>Hymenoptera</taxon>
        <taxon>Apocrita</taxon>
        <taxon>Proctotrupomorpha</taxon>
        <taxon>Chalcidoidea</taxon>
        <taxon>Pteromalidae</taxon>
        <taxon>Pteromalinae</taxon>
        <taxon>Nasonia</taxon>
    </lineage>
</organism>
<dbReference type="OrthoDB" id="10251073at2759"/>
<dbReference type="GO" id="GO:0003356">
    <property type="term" value="P:regulation of cilium beat frequency"/>
    <property type="evidence" value="ECO:0007669"/>
    <property type="project" value="TreeGrafter"/>
</dbReference>
<dbReference type="SMR" id="A0A7M7H9P8"/>
<dbReference type="Pfam" id="PF12018">
    <property type="entry name" value="FAP206"/>
    <property type="match status" value="1"/>
</dbReference>
<dbReference type="PANTHER" id="PTHR21442:SF0">
    <property type="entry name" value="CILIA- AND FLAGELLA-ASSOCIATED PROTEIN 206"/>
    <property type="match status" value="1"/>
</dbReference>
<proteinExistence type="inferred from homology"/>
<dbReference type="Proteomes" id="UP000002358">
    <property type="component" value="Chromosome 5"/>
</dbReference>
<keyword evidence="7" id="KW-0206">Cytoskeleton</keyword>
<feature type="coiled-coil region" evidence="10">
    <location>
        <begin position="304"/>
        <end position="335"/>
    </location>
</feature>
<evidence type="ECO:0000256" key="3">
    <source>
        <dbReference type="ARBA" id="ARBA00021602"/>
    </source>
</evidence>